<proteinExistence type="inferred from homology"/>
<evidence type="ECO:0000256" key="8">
    <source>
        <dbReference type="ARBA" id="ARBA00022989"/>
    </source>
</evidence>
<dbReference type="RefSeq" id="WP_089035106.1">
    <property type="nucleotide sequence ID" value="NZ_CP022278.1"/>
</dbReference>
<sequence>MKNKILSLILAVGLLGAAVPAAAADDGKTVSAVSAAFKAEAHKALASQVSYPVEAEEAGIEGVVGVRIWVSPKNIVRRVQVIRSSGSPILDNEVVKAAYRTTFPVKGWTEFETKINFSLKDE</sequence>
<evidence type="ECO:0000256" key="1">
    <source>
        <dbReference type="ARBA" id="ARBA00004383"/>
    </source>
</evidence>
<dbReference type="Pfam" id="PF03544">
    <property type="entry name" value="TonB_C"/>
    <property type="match status" value="1"/>
</dbReference>
<dbReference type="GO" id="GO:0031992">
    <property type="term" value="F:energy transducer activity"/>
    <property type="evidence" value="ECO:0007669"/>
    <property type="project" value="TreeGrafter"/>
</dbReference>
<dbReference type="Gene3D" id="3.30.1150.10">
    <property type="match status" value="1"/>
</dbReference>
<keyword evidence="5" id="KW-0997">Cell inner membrane</keyword>
<dbReference type="GO" id="GO:0015031">
    <property type="term" value="P:protein transport"/>
    <property type="evidence" value="ECO:0007669"/>
    <property type="project" value="UniProtKB-KW"/>
</dbReference>
<dbReference type="GO" id="GO:0055085">
    <property type="term" value="P:transmembrane transport"/>
    <property type="evidence" value="ECO:0007669"/>
    <property type="project" value="InterPro"/>
</dbReference>
<dbReference type="PANTHER" id="PTHR33446">
    <property type="entry name" value="PROTEIN TONB-RELATED"/>
    <property type="match status" value="1"/>
</dbReference>
<evidence type="ECO:0000256" key="10">
    <source>
        <dbReference type="SAM" id="SignalP"/>
    </source>
</evidence>
<dbReference type="PANTHER" id="PTHR33446:SF2">
    <property type="entry name" value="PROTEIN TONB"/>
    <property type="match status" value="1"/>
</dbReference>
<dbReference type="InterPro" id="IPR051045">
    <property type="entry name" value="TonB-dependent_transducer"/>
</dbReference>
<evidence type="ECO:0000259" key="11">
    <source>
        <dbReference type="PROSITE" id="PS52015"/>
    </source>
</evidence>
<feature type="signal peptide" evidence="10">
    <location>
        <begin position="1"/>
        <end position="23"/>
    </location>
</feature>
<comment type="subcellular location">
    <subcellularLocation>
        <location evidence="1">Cell inner membrane</location>
        <topology evidence="1">Single-pass membrane protein</topology>
        <orientation evidence="1">Periplasmic side</orientation>
    </subcellularLocation>
</comment>
<evidence type="ECO:0000256" key="3">
    <source>
        <dbReference type="ARBA" id="ARBA00022448"/>
    </source>
</evidence>
<dbReference type="KEGG" id="nei:BG910_00250"/>
<keyword evidence="8" id="KW-1133">Transmembrane helix</keyword>
<evidence type="ECO:0000313" key="12">
    <source>
        <dbReference type="EMBL" id="ASK26383.1"/>
    </source>
</evidence>
<dbReference type="GO" id="GO:0098797">
    <property type="term" value="C:plasma membrane protein complex"/>
    <property type="evidence" value="ECO:0007669"/>
    <property type="project" value="TreeGrafter"/>
</dbReference>
<reference evidence="12 13" key="1">
    <citation type="submission" date="2017-06" db="EMBL/GenBank/DDBJ databases">
        <title>Neisseria chenwenguii sp. nov., isolated from the intestinal contents of Tibetan Plateau Pika in Yushu, Qinghai Province, China.</title>
        <authorList>
            <person name="Zhang G."/>
        </authorList>
    </citation>
    <scope>NUCLEOTIDE SEQUENCE [LARGE SCALE GENOMIC DNA]</scope>
    <source>
        <strain evidence="12 13">10023</strain>
    </source>
</reference>
<keyword evidence="4" id="KW-1003">Cell membrane</keyword>
<name>A0A220RZ03_9NEIS</name>
<keyword evidence="3" id="KW-0813">Transport</keyword>
<dbReference type="InterPro" id="IPR037682">
    <property type="entry name" value="TonB_C"/>
</dbReference>
<dbReference type="EMBL" id="CP022278">
    <property type="protein sequence ID" value="ASK26383.1"/>
    <property type="molecule type" value="Genomic_DNA"/>
</dbReference>
<evidence type="ECO:0000256" key="6">
    <source>
        <dbReference type="ARBA" id="ARBA00022692"/>
    </source>
</evidence>
<accession>A0A220RZ03</accession>
<keyword evidence="13" id="KW-1185">Reference proteome</keyword>
<feature type="chain" id="PRO_5012758788" description="TonB C-terminal domain-containing protein" evidence="10">
    <location>
        <begin position="24"/>
        <end position="122"/>
    </location>
</feature>
<dbReference type="PROSITE" id="PS52015">
    <property type="entry name" value="TONB_CTD"/>
    <property type="match status" value="1"/>
</dbReference>
<keyword evidence="10" id="KW-0732">Signal</keyword>
<keyword evidence="9" id="KW-0472">Membrane</keyword>
<evidence type="ECO:0000256" key="2">
    <source>
        <dbReference type="ARBA" id="ARBA00006555"/>
    </source>
</evidence>
<evidence type="ECO:0000256" key="5">
    <source>
        <dbReference type="ARBA" id="ARBA00022519"/>
    </source>
</evidence>
<evidence type="ECO:0000256" key="7">
    <source>
        <dbReference type="ARBA" id="ARBA00022927"/>
    </source>
</evidence>
<keyword evidence="7" id="KW-0653">Protein transport</keyword>
<gene>
    <name evidence="12" type="ORF">BG910_00250</name>
</gene>
<dbReference type="AlphaFoldDB" id="A0A220RZ03"/>
<evidence type="ECO:0000256" key="4">
    <source>
        <dbReference type="ARBA" id="ARBA00022475"/>
    </source>
</evidence>
<organism evidence="12 13">
    <name type="scientific">Neisseria chenwenguii</name>
    <dbReference type="NCBI Taxonomy" id="1853278"/>
    <lineage>
        <taxon>Bacteria</taxon>
        <taxon>Pseudomonadati</taxon>
        <taxon>Pseudomonadota</taxon>
        <taxon>Betaproteobacteria</taxon>
        <taxon>Neisseriales</taxon>
        <taxon>Neisseriaceae</taxon>
        <taxon>Neisseria</taxon>
    </lineage>
</organism>
<comment type="similarity">
    <text evidence="2">Belongs to the TonB family.</text>
</comment>
<feature type="domain" description="TonB C-terminal" evidence="11">
    <location>
        <begin position="36"/>
        <end position="122"/>
    </location>
</feature>
<dbReference type="NCBIfam" id="TIGR01352">
    <property type="entry name" value="tonB_Cterm"/>
    <property type="match status" value="1"/>
</dbReference>
<keyword evidence="6" id="KW-0812">Transmembrane</keyword>
<dbReference type="Proteomes" id="UP000198238">
    <property type="component" value="Chromosome"/>
</dbReference>
<evidence type="ECO:0000256" key="9">
    <source>
        <dbReference type="ARBA" id="ARBA00023136"/>
    </source>
</evidence>
<evidence type="ECO:0000313" key="13">
    <source>
        <dbReference type="Proteomes" id="UP000198238"/>
    </source>
</evidence>
<dbReference type="SUPFAM" id="SSF74653">
    <property type="entry name" value="TolA/TonB C-terminal domain"/>
    <property type="match status" value="1"/>
</dbReference>
<dbReference type="InterPro" id="IPR006260">
    <property type="entry name" value="TonB/TolA_C"/>
</dbReference>
<protein>
    <recommendedName>
        <fullName evidence="11">TonB C-terminal domain-containing protein</fullName>
    </recommendedName>
</protein>